<comment type="caution">
    <text evidence="1">The sequence shown here is derived from an EMBL/GenBank/DDBJ whole genome shotgun (WGS) entry which is preliminary data.</text>
</comment>
<keyword evidence="2" id="KW-1185">Reference proteome</keyword>
<proteinExistence type="predicted"/>
<organism evidence="1 2">
    <name type="scientific">Ruegeria spongiae</name>
    <dbReference type="NCBI Taxonomy" id="2942209"/>
    <lineage>
        <taxon>Bacteria</taxon>
        <taxon>Pseudomonadati</taxon>
        <taxon>Pseudomonadota</taxon>
        <taxon>Alphaproteobacteria</taxon>
        <taxon>Rhodobacterales</taxon>
        <taxon>Roseobacteraceae</taxon>
        <taxon>Ruegeria</taxon>
    </lineage>
</organism>
<reference evidence="1" key="1">
    <citation type="submission" date="2022-05" db="EMBL/GenBank/DDBJ databases">
        <authorList>
            <person name="Park J.-S."/>
        </authorList>
    </citation>
    <scope>NUCLEOTIDE SEQUENCE</scope>
    <source>
        <strain evidence="1">2012CJ41-6</strain>
    </source>
</reference>
<evidence type="ECO:0000313" key="2">
    <source>
        <dbReference type="Proteomes" id="UP001203880"/>
    </source>
</evidence>
<dbReference type="RefSeq" id="WP_249710623.1">
    <property type="nucleotide sequence ID" value="NZ_JAMFMB010000016.1"/>
</dbReference>
<evidence type="ECO:0000313" key="1">
    <source>
        <dbReference type="EMBL" id="MCL6284555.1"/>
    </source>
</evidence>
<accession>A0ABT0Q407</accession>
<dbReference type="EMBL" id="JAMFMB010000016">
    <property type="protein sequence ID" value="MCL6284555.1"/>
    <property type="molecule type" value="Genomic_DNA"/>
</dbReference>
<name>A0ABT0Q407_9RHOB</name>
<gene>
    <name evidence="1" type="ORF">M3P21_13550</name>
</gene>
<sequence>MIRLVVPLLVLGLPVWAADWSLRPGEEPLSKAELEAFEGRTLTFYDNGQSRYSAEGAYSYTYAGGGTAFGTYRIAEDGSICTAFDHGFNRCDLFVHWGGRLILIDEKGERFPVRPEEGS</sequence>
<protein>
    <submittedName>
        <fullName evidence="1">Uncharacterized protein</fullName>
    </submittedName>
</protein>
<dbReference type="Proteomes" id="UP001203880">
    <property type="component" value="Unassembled WGS sequence"/>
</dbReference>